<sequence>MLIDYIYSCCYIRVKKGFANLEALVKIKIGTILEGNVVQELKEFSAKRGRPISNIVQEAIVTYLHSGGAGSKQELRLAALKRLCSRPFNIPRDAWNEIMEEDFYEQ</sequence>
<evidence type="ECO:0000313" key="2">
    <source>
        <dbReference type="Proteomes" id="UP000179243"/>
    </source>
</evidence>
<dbReference type="AlphaFoldDB" id="A0A1F7EZX8"/>
<dbReference type="EMBL" id="MFYX01000157">
    <property type="protein sequence ID" value="OGJ99934.1"/>
    <property type="molecule type" value="Genomic_DNA"/>
</dbReference>
<organism evidence="1 2">
    <name type="scientific">Candidatus Raymondbacteria bacterium RIFOXYD12_FULL_49_13</name>
    <dbReference type="NCBI Taxonomy" id="1817890"/>
    <lineage>
        <taxon>Bacteria</taxon>
        <taxon>Raymondiibacteriota</taxon>
    </lineage>
</organism>
<evidence type="ECO:0000313" key="1">
    <source>
        <dbReference type="EMBL" id="OGJ99934.1"/>
    </source>
</evidence>
<protein>
    <submittedName>
        <fullName evidence="1">Uncharacterized protein</fullName>
    </submittedName>
</protein>
<gene>
    <name evidence="1" type="ORF">A2519_00330</name>
</gene>
<comment type="caution">
    <text evidence="1">The sequence shown here is derived from an EMBL/GenBank/DDBJ whole genome shotgun (WGS) entry which is preliminary data.</text>
</comment>
<proteinExistence type="predicted"/>
<dbReference type="Proteomes" id="UP000179243">
    <property type="component" value="Unassembled WGS sequence"/>
</dbReference>
<reference evidence="1 2" key="1">
    <citation type="journal article" date="2016" name="Nat. Commun.">
        <title>Thousands of microbial genomes shed light on interconnected biogeochemical processes in an aquifer system.</title>
        <authorList>
            <person name="Anantharaman K."/>
            <person name="Brown C.T."/>
            <person name="Hug L.A."/>
            <person name="Sharon I."/>
            <person name="Castelle C.J."/>
            <person name="Probst A.J."/>
            <person name="Thomas B.C."/>
            <person name="Singh A."/>
            <person name="Wilkins M.J."/>
            <person name="Karaoz U."/>
            <person name="Brodie E.L."/>
            <person name="Williams K.H."/>
            <person name="Hubbard S.S."/>
            <person name="Banfield J.F."/>
        </authorList>
    </citation>
    <scope>NUCLEOTIDE SEQUENCE [LARGE SCALE GENOMIC DNA]</scope>
</reference>
<name>A0A1F7EZX8_UNCRA</name>
<accession>A0A1F7EZX8</accession>